<dbReference type="InterPro" id="IPR012000">
    <property type="entry name" value="Thiamin_PyroP_enz_cen_dom"/>
</dbReference>
<dbReference type="InterPro" id="IPR029035">
    <property type="entry name" value="DHS-like_NAD/FAD-binding_dom"/>
</dbReference>
<sequence>MASAGERVSDLLAELGVSCVFGVVGSSTMEIYDGLHAHPRVRYIGARDERAATGMADGYARASGSLGVVLAGQSGPGVTNLVSGLAAAKAAHTPILSLGGSVSTDQWHNDAFQEVDQEALIRPVAKAVFTVLKSERVVPMVEYAARLAMSHPMGPVHVNLPRDVLMGEAPNVELGGTLAPSNPNHRDAVEHVLRLIGSAERPVVVAGGGVKSSRSGALVEQLSDLFRMPIVTSAGHRDAVNNEHPLMLGQMGPRGGVLAASVVAEADLVIGVGTRFGFNSTFFEPDTFRKDARLVQVDVDSASLNRYWSVELAVMAEAGSFLSELLSHAAEGASTGTETGWFESVKERAAQYRRDRSSTPESSDKSPMDDATLFHTLRQSLPRESIVCLDAGTWCLKASEALDHALTPSLFTPLDFASLGFAFPAAIGAQLACPERPAVALLGDGGALYTIAELSTVLEHDIPVTMIVMNNSAWGAEKAYQHDFYDKRYIGTDLPAHDFAAIAESFGIRGLRADSAKSLEVAIKEAFADRIPTVIDVRIDPEILFSFRKDVFRKYK</sequence>
<keyword evidence="7" id="KW-0285">Flavoprotein</keyword>
<comment type="cofactor">
    <cofactor evidence="1">
        <name>Mg(2+)</name>
        <dbReference type="ChEBI" id="CHEBI:18420"/>
    </cofactor>
</comment>
<dbReference type="GO" id="GO:0000287">
    <property type="term" value="F:magnesium ion binding"/>
    <property type="evidence" value="ECO:0007669"/>
    <property type="project" value="InterPro"/>
</dbReference>
<dbReference type="OrthoDB" id="4959782at2"/>
<dbReference type="Proteomes" id="UP000183407">
    <property type="component" value="Unassembled WGS sequence"/>
</dbReference>
<dbReference type="InterPro" id="IPR045229">
    <property type="entry name" value="TPP_enz"/>
</dbReference>
<evidence type="ECO:0000256" key="10">
    <source>
        <dbReference type="ARBA" id="ARBA00023052"/>
    </source>
</evidence>
<comment type="pathway">
    <text evidence="3">Amino-acid biosynthesis; L-isoleucine biosynthesis; L-isoleucine from 2-oxobutanoate: step 1/4.</text>
</comment>
<evidence type="ECO:0000256" key="8">
    <source>
        <dbReference type="ARBA" id="ARBA00022723"/>
    </source>
</evidence>
<accession>A0A1H4IJ60</accession>
<name>A0A1H4IJ60_RHOJO</name>
<dbReference type="PANTHER" id="PTHR18968">
    <property type="entry name" value="THIAMINE PYROPHOSPHATE ENZYMES"/>
    <property type="match status" value="1"/>
</dbReference>
<evidence type="ECO:0000313" key="17">
    <source>
        <dbReference type="EMBL" id="SEB34149.1"/>
    </source>
</evidence>
<feature type="domain" description="Thiamine pyrophosphate enzyme N-terminal TPP-binding" evidence="16">
    <location>
        <begin position="4"/>
        <end position="120"/>
    </location>
</feature>
<keyword evidence="11" id="KW-0028">Amino-acid biosynthesis</keyword>
<feature type="domain" description="Thiamine pyrophosphate enzyme central" evidence="14">
    <location>
        <begin position="189"/>
        <end position="325"/>
    </location>
</feature>
<comment type="pathway">
    <text evidence="4">Amino-acid biosynthesis; L-valine biosynthesis; L-valine from pyruvate: step 1/4.</text>
</comment>
<dbReference type="UniPathway" id="UPA00047">
    <property type="reaction ID" value="UER00055"/>
</dbReference>
<dbReference type="FunFam" id="3.40.50.970:FF:000007">
    <property type="entry name" value="Acetolactate synthase"/>
    <property type="match status" value="1"/>
</dbReference>
<dbReference type="CDD" id="cd07035">
    <property type="entry name" value="TPP_PYR_POX_like"/>
    <property type="match status" value="1"/>
</dbReference>
<evidence type="ECO:0000256" key="7">
    <source>
        <dbReference type="ARBA" id="ARBA00022630"/>
    </source>
</evidence>
<evidence type="ECO:0000256" key="6">
    <source>
        <dbReference type="ARBA" id="ARBA00013145"/>
    </source>
</evidence>
<dbReference type="Gene3D" id="3.40.50.970">
    <property type="match status" value="2"/>
</dbReference>
<dbReference type="PANTHER" id="PTHR18968:SF166">
    <property type="entry name" value="2-HYDROXYACYL-COA LYASE 2"/>
    <property type="match status" value="1"/>
</dbReference>
<evidence type="ECO:0000256" key="4">
    <source>
        <dbReference type="ARBA" id="ARBA00005025"/>
    </source>
</evidence>
<evidence type="ECO:0000259" key="16">
    <source>
        <dbReference type="Pfam" id="PF02776"/>
    </source>
</evidence>
<keyword evidence="8" id="KW-0479">Metal-binding</keyword>
<evidence type="ECO:0000256" key="13">
    <source>
        <dbReference type="RuleBase" id="RU362132"/>
    </source>
</evidence>
<evidence type="ECO:0000259" key="15">
    <source>
        <dbReference type="Pfam" id="PF02775"/>
    </source>
</evidence>
<evidence type="ECO:0000313" key="18">
    <source>
        <dbReference type="Proteomes" id="UP000183407"/>
    </source>
</evidence>
<comment type="similarity">
    <text evidence="5 13">Belongs to the TPP enzyme family.</text>
</comment>
<keyword evidence="11" id="KW-0100">Branched-chain amino acid biosynthesis</keyword>
<keyword evidence="9" id="KW-0274">FAD</keyword>
<dbReference type="GO" id="GO:0005948">
    <property type="term" value="C:acetolactate synthase complex"/>
    <property type="evidence" value="ECO:0007669"/>
    <property type="project" value="TreeGrafter"/>
</dbReference>
<comment type="cofactor">
    <cofactor evidence="2">
        <name>thiamine diphosphate</name>
        <dbReference type="ChEBI" id="CHEBI:58937"/>
    </cofactor>
</comment>
<dbReference type="GO" id="GO:0030976">
    <property type="term" value="F:thiamine pyrophosphate binding"/>
    <property type="evidence" value="ECO:0007669"/>
    <property type="project" value="InterPro"/>
</dbReference>
<gene>
    <name evidence="17" type="ORF">SAMN04490220_0095</name>
</gene>
<evidence type="ECO:0000256" key="1">
    <source>
        <dbReference type="ARBA" id="ARBA00001946"/>
    </source>
</evidence>
<comment type="catalytic activity">
    <reaction evidence="12">
        <text>2 pyruvate + H(+) = (2S)-2-acetolactate + CO2</text>
        <dbReference type="Rhea" id="RHEA:25249"/>
        <dbReference type="ChEBI" id="CHEBI:15361"/>
        <dbReference type="ChEBI" id="CHEBI:15378"/>
        <dbReference type="ChEBI" id="CHEBI:16526"/>
        <dbReference type="ChEBI" id="CHEBI:58476"/>
        <dbReference type="EC" id="2.2.1.6"/>
    </reaction>
</comment>
<dbReference type="Pfam" id="PF02776">
    <property type="entry name" value="TPP_enzyme_N"/>
    <property type="match status" value="1"/>
</dbReference>
<dbReference type="SUPFAM" id="SSF52467">
    <property type="entry name" value="DHS-like NAD/FAD-binding domain"/>
    <property type="match status" value="1"/>
</dbReference>
<protein>
    <recommendedName>
        <fullName evidence="6">acetolactate synthase</fullName>
        <ecNumber evidence="6">2.2.1.6</ecNumber>
    </recommendedName>
</protein>
<dbReference type="GO" id="GO:0050660">
    <property type="term" value="F:flavin adenine dinucleotide binding"/>
    <property type="evidence" value="ECO:0007669"/>
    <property type="project" value="TreeGrafter"/>
</dbReference>
<dbReference type="GO" id="GO:0003984">
    <property type="term" value="F:acetolactate synthase activity"/>
    <property type="evidence" value="ECO:0007669"/>
    <property type="project" value="UniProtKB-EC"/>
</dbReference>
<evidence type="ECO:0000256" key="11">
    <source>
        <dbReference type="ARBA" id="ARBA00023304"/>
    </source>
</evidence>
<organism evidence="17 18">
    <name type="scientific">Rhodococcus jostii</name>
    <dbReference type="NCBI Taxonomy" id="132919"/>
    <lineage>
        <taxon>Bacteria</taxon>
        <taxon>Bacillati</taxon>
        <taxon>Actinomycetota</taxon>
        <taxon>Actinomycetes</taxon>
        <taxon>Mycobacteriales</taxon>
        <taxon>Nocardiaceae</taxon>
        <taxon>Rhodococcus</taxon>
    </lineage>
</organism>
<proteinExistence type="inferred from homology"/>
<dbReference type="SUPFAM" id="SSF52518">
    <property type="entry name" value="Thiamin diphosphate-binding fold (THDP-binding)"/>
    <property type="match status" value="2"/>
</dbReference>
<reference evidence="18" key="1">
    <citation type="submission" date="2016-10" db="EMBL/GenBank/DDBJ databases">
        <authorList>
            <person name="Varghese N."/>
        </authorList>
    </citation>
    <scope>NUCLEOTIDE SEQUENCE [LARGE SCALE GENOMIC DNA]</scope>
    <source>
        <strain evidence="18">DSM 44719</strain>
    </source>
</reference>
<dbReference type="Pfam" id="PF02775">
    <property type="entry name" value="TPP_enzyme_C"/>
    <property type="match status" value="1"/>
</dbReference>
<dbReference type="GO" id="GO:0009097">
    <property type="term" value="P:isoleucine biosynthetic process"/>
    <property type="evidence" value="ECO:0007669"/>
    <property type="project" value="UniProtKB-UniPathway"/>
</dbReference>
<dbReference type="AlphaFoldDB" id="A0A1H4IJ60"/>
<dbReference type="InterPro" id="IPR000399">
    <property type="entry name" value="TPP-bd_CS"/>
</dbReference>
<dbReference type="UniPathway" id="UPA00049">
    <property type="reaction ID" value="UER00059"/>
</dbReference>
<evidence type="ECO:0000256" key="2">
    <source>
        <dbReference type="ARBA" id="ARBA00001964"/>
    </source>
</evidence>
<evidence type="ECO:0000256" key="3">
    <source>
        <dbReference type="ARBA" id="ARBA00004974"/>
    </source>
</evidence>
<dbReference type="InterPro" id="IPR012001">
    <property type="entry name" value="Thiamin_PyroP_enz_TPP-bd_dom"/>
</dbReference>
<feature type="domain" description="Thiamine pyrophosphate enzyme TPP-binding" evidence="15">
    <location>
        <begin position="390"/>
        <end position="537"/>
    </location>
</feature>
<keyword evidence="10 13" id="KW-0786">Thiamine pyrophosphate</keyword>
<evidence type="ECO:0000256" key="5">
    <source>
        <dbReference type="ARBA" id="ARBA00007812"/>
    </source>
</evidence>
<evidence type="ECO:0000259" key="14">
    <source>
        <dbReference type="Pfam" id="PF00205"/>
    </source>
</evidence>
<dbReference type="RefSeq" id="WP_083400230.1">
    <property type="nucleotide sequence ID" value="NZ_FNTL01000002.1"/>
</dbReference>
<dbReference type="EC" id="2.2.1.6" evidence="6"/>
<dbReference type="GO" id="GO:0009099">
    <property type="term" value="P:L-valine biosynthetic process"/>
    <property type="evidence" value="ECO:0007669"/>
    <property type="project" value="UniProtKB-UniPathway"/>
</dbReference>
<dbReference type="EMBL" id="FNTL01000002">
    <property type="protein sequence ID" value="SEB34149.1"/>
    <property type="molecule type" value="Genomic_DNA"/>
</dbReference>
<dbReference type="Gene3D" id="3.40.50.1220">
    <property type="entry name" value="TPP-binding domain"/>
    <property type="match status" value="1"/>
</dbReference>
<dbReference type="Pfam" id="PF00205">
    <property type="entry name" value="TPP_enzyme_M"/>
    <property type="match status" value="1"/>
</dbReference>
<dbReference type="PROSITE" id="PS00187">
    <property type="entry name" value="TPP_ENZYMES"/>
    <property type="match status" value="1"/>
</dbReference>
<evidence type="ECO:0000256" key="12">
    <source>
        <dbReference type="ARBA" id="ARBA00048670"/>
    </source>
</evidence>
<dbReference type="InterPro" id="IPR029061">
    <property type="entry name" value="THDP-binding"/>
</dbReference>
<evidence type="ECO:0000256" key="9">
    <source>
        <dbReference type="ARBA" id="ARBA00022827"/>
    </source>
</evidence>
<dbReference type="InterPro" id="IPR011766">
    <property type="entry name" value="TPP_enzyme_TPP-bd"/>
</dbReference>